<sequence length="24" mass="2621">MDIPLVTKTRDMLLASVGTLELGF</sequence>
<reference evidence="1" key="1">
    <citation type="submission" date="2018-05" db="EMBL/GenBank/DDBJ databases">
        <authorList>
            <person name="Lanie J.A."/>
            <person name="Ng W.-L."/>
            <person name="Kazmierczak K.M."/>
            <person name="Andrzejewski T.M."/>
            <person name="Davidsen T.M."/>
            <person name="Wayne K.J."/>
            <person name="Tettelin H."/>
            <person name="Glass J.I."/>
            <person name="Rusch D."/>
            <person name="Podicherti R."/>
            <person name="Tsui H.-C.T."/>
            <person name="Winkler M.E."/>
        </authorList>
    </citation>
    <scope>NUCLEOTIDE SEQUENCE</scope>
</reference>
<accession>A0A382KSA0</accession>
<evidence type="ECO:0000313" key="1">
    <source>
        <dbReference type="EMBL" id="SVC25707.1"/>
    </source>
</evidence>
<dbReference type="AlphaFoldDB" id="A0A382KSA0"/>
<protein>
    <submittedName>
        <fullName evidence="1">Uncharacterized protein</fullName>
    </submittedName>
</protein>
<proteinExistence type="predicted"/>
<gene>
    <name evidence="1" type="ORF">METZ01_LOCUS278561</name>
</gene>
<organism evidence="1">
    <name type="scientific">marine metagenome</name>
    <dbReference type="NCBI Taxonomy" id="408172"/>
    <lineage>
        <taxon>unclassified sequences</taxon>
        <taxon>metagenomes</taxon>
        <taxon>ecological metagenomes</taxon>
    </lineage>
</organism>
<dbReference type="EMBL" id="UINC01081648">
    <property type="protein sequence ID" value="SVC25707.1"/>
    <property type="molecule type" value="Genomic_DNA"/>
</dbReference>
<name>A0A382KSA0_9ZZZZ</name>